<accession>A0A7Y0Q630</accession>
<organism evidence="1 2">
    <name type="scientific">Thalassotalea algicola</name>
    <dbReference type="NCBI Taxonomy" id="2716224"/>
    <lineage>
        <taxon>Bacteria</taxon>
        <taxon>Pseudomonadati</taxon>
        <taxon>Pseudomonadota</taxon>
        <taxon>Gammaproteobacteria</taxon>
        <taxon>Alteromonadales</taxon>
        <taxon>Colwelliaceae</taxon>
        <taxon>Thalassotalea</taxon>
    </lineage>
</organism>
<dbReference type="RefSeq" id="WP_169074034.1">
    <property type="nucleotide sequence ID" value="NZ_JABBXH010000001.1"/>
</dbReference>
<reference evidence="1 2" key="1">
    <citation type="submission" date="2020-04" db="EMBL/GenBank/DDBJ databases">
        <title>Thalassotalea sp. M1531, isolated from the surface of marine red alga.</title>
        <authorList>
            <person name="Pang L."/>
            <person name="Lu D.-C."/>
        </authorList>
    </citation>
    <scope>NUCLEOTIDE SEQUENCE [LARGE SCALE GENOMIC DNA]</scope>
    <source>
        <strain evidence="1 2">M1531</strain>
    </source>
</reference>
<sequence length="104" mass="12413">MVISRVILGVVLLLLPWHQALAIPKIKTEFKRNNEGFMRIKVINETIRVLACYVAIDGRRVKFRLPPRGHSKWYKATDKRYNAKNFSTWCDYIELHPEYEKYVF</sequence>
<protein>
    <submittedName>
        <fullName evidence="1">Uncharacterized protein</fullName>
    </submittedName>
</protein>
<gene>
    <name evidence="1" type="ORF">HII17_04200</name>
</gene>
<dbReference type="EMBL" id="JABBXH010000001">
    <property type="protein sequence ID" value="NMP30756.1"/>
    <property type="molecule type" value="Genomic_DNA"/>
</dbReference>
<keyword evidence="2" id="KW-1185">Reference proteome</keyword>
<evidence type="ECO:0000313" key="2">
    <source>
        <dbReference type="Proteomes" id="UP000568664"/>
    </source>
</evidence>
<name>A0A7Y0Q630_9GAMM</name>
<dbReference type="Proteomes" id="UP000568664">
    <property type="component" value="Unassembled WGS sequence"/>
</dbReference>
<comment type="caution">
    <text evidence="1">The sequence shown here is derived from an EMBL/GenBank/DDBJ whole genome shotgun (WGS) entry which is preliminary data.</text>
</comment>
<dbReference type="AlphaFoldDB" id="A0A7Y0Q630"/>
<proteinExistence type="predicted"/>
<evidence type="ECO:0000313" key="1">
    <source>
        <dbReference type="EMBL" id="NMP30756.1"/>
    </source>
</evidence>